<comment type="catalytic activity">
    <reaction evidence="5">
        <text>L-proline + a quinone = (S)-1-pyrroline-5-carboxylate + a quinol + H(+)</text>
        <dbReference type="Rhea" id="RHEA:23784"/>
        <dbReference type="ChEBI" id="CHEBI:15378"/>
        <dbReference type="ChEBI" id="CHEBI:17388"/>
        <dbReference type="ChEBI" id="CHEBI:24646"/>
        <dbReference type="ChEBI" id="CHEBI:60039"/>
        <dbReference type="ChEBI" id="CHEBI:132124"/>
        <dbReference type="EC" id="1.5.5.2"/>
    </reaction>
</comment>
<dbReference type="Pfam" id="PF01619">
    <property type="entry name" value="Pro_dh"/>
    <property type="match status" value="1"/>
</dbReference>
<keyword evidence="8" id="KW-1185">Reference proteome</keyword>
<gene>
    <name evidence="7" type="ORF">Egran_01290</name>
</gene>
<evidence type="ECO:0000259" key="6">
    <source>
        <dbReference type="Pfam" id="PF01619"/>
    </source>
</evidence>
<dbReference type="PANTHER" id="PTHR13914">
    <property type="entry name" value="PROLINE OXIDASE"/>
    <property type="match status" value="1"/>
</dbReference>
<evidence type="ECO:0000256" key="2">
    <source>
        <dbReference type="ARBA" id="ARBA00012695"/>
    </source>
</evidence>
<evidence type="ECO:0000256" key="1">
    <source>
        <dbReference type="ARBA" id="ARBA00005869"/>
    </source>
</evidence>
<comment type="caution">
    <text evidence="7">The sequence shown here is derived from an EMBL/GenBank/DDBJ whole genome shotgun (WGS) entry which is preliminary data.</text>
</comment>
<dbReference type="GO" id="GO:0005739">
    <property type="term" value="C:mitochondrion"/>
    <property type="evidence" value="ECO:0007669"/>
    <property type="project" value="TreeGrafter"/>
</dbReference>
<dbReference type="OrthoDB" id="5464at2759"/>
<keyword evidence="5" id="KW-0285">Flavoprotein</keyword>
<dbReference type="Proteomes" id="UP000243515">
    <property type="component" value="Unassembled WGS sequence"/>
</dbReference>
<sequence>MSPLHIWSRTYSMNRISDLPSRKPTSSLSILPLSTITRSFFVTTVSSSPLLLSPALAMLSFLAESKSALLDPDQNALLKQLLTKTLYAQFCAGETPDAVRRTIHELKNLGYSGIILGYAKEAVMDENEVNAAGAENIDEKRNAREILAWKDGTMKTVNMATNGDFVALKFSGAGRQALQHLVQGLSPSPELETAIVEICETARQRGARLLFDAEQQAIQKAIDVWVLRFQRRYNASFGLRGEKSALVYGTYQAYLHSTPATLSQHLAAANNEGFTLGVKLVRGAYLGSDPRHIIHQTKEDTDTAYDNIAESLIMRKYGSLLTPPSSSSLLGSLNEHAFPQVNLVLATHNWASIRKARSLRDQQTRCGKPLIEMAYGQLQGMADDVSCQLVRESNDVKTSDHRDAESPKTYKYLVWGTVGECTKYILRRGHENRDAVLRTENTRRAMFAELKRRWAQNHWSDS</sequence>
<comment type="similarity">
    <text evidence="1 5">Belongs to the proline oxidase family.</text>
</comment>
<evidence type="ECO:0000313" key="8">
    <source>
        <dbReference type="Proteomes" id="UP000243515"/>
    </source>
</evidence>
<dbReference type="GO" id="GO:0004657">
    <property type="term" value="F:proline dehydrogenase activity"/>
    <property type="evidence" value="ECO:0007669"/>
    <property type="project" value="UniProtKB-EC"/>
</dbReference>
<accession>A0A232M3I7</accession>
<evidence type="ECO:0000256" key="4">
    <source>
        <dbReference type="ARBA" id="ARBA00023062"/>
    </source>
</evidence>
<organism evidence="7 8">
    <name type="scientific">Elaphomyces granulatus</name>
    <dbReference type="NCBI Taxonomy" id="519963"/>
    <lineage>
        <taxon>Eukaryota</taxon>
        <taxon>Fungi</taxon>
        <taxon>Dikarya</taxon>
        <taxon>Ascomycota</taxon>
        <taxon>Pezizomycotina</taxon>
        <taxon>Eurotiomycetes</taxon>
        <taxon>Eurotiomycetidae</taxon>
        <taxon>Eurotiales</taxon>
        <taxon>Elaphomycetaceae</taxon>
        <taxon>Elaphomyces</taxon>
    </lineage>
</organism>
<feature type="domain" description="Proline dehydrogenase" evidence="6">
    <location>
        <begin position="100"/>
        <end position="436"/>
    </location>
</feature>
<evidence type="ECO:0000256" key="5">
    <source>
        <dbReference type="RuleBase" id="RU364054"/>
    </source>
</evidence>
<reference evidence="7 8" key="1">
    <citation type="journal article" date="2015" name="Environ. Microbiol.">
        <title>Metagenome sequence of Elaphomyces granulatus from sporocarp tissue reveals Ascomycota ectomycorrhizal fingerprints of genome expansion and a Proteobacteria-rich microbiome.</title>
        <authorList>
            <person name="Quandt C.A."/>
            <person name="Kohler A."/>
            <person name="Hesse C.N."/>
            <person name="Sharpton T.J."/>
            <person name="Martin F."/>
            <person name="Spatafora J.W."/>
        </authorList>
    </citation>
    <scope>NUCLEOTIDE SEQUENCE [LARGE SCALE GENOMIC DNA]</scope>
    <source>
        <strain evidence="7 8">OSC145934</strain>
    </source>
</reference>
<dbReference type="InterPro" id="IPR015659">
    <property type="entry name" value="Proline_oxidase"/>
</dbReference>
<dbReference type="Gene3D" id="3.20.20.220">
    <property type="match status" value="1"/>
</dbReference>
<name>A0A232M3I7_9EURO</name>
<evidence type="ECO:0000313" key="7">
    <source>
        <dbReference type="EMBL" id="OXV10949.1"/>
    </source>
</evidence>
<evidence type="ECO:0000256" key="3">
    <source>
        <dbReference type="ARBA" id="ARBA00023002"/>
    </source>
</evidence>
<dbReference type="EMBL" id="NPHW01002681">
    <property type="protein sequence ID" value="OXV10949.1"/>
    <property type="molecule type" value="Genomic_DNA"/>
</dbReference>
<dbReference type="InterPro" id="IPR002872">
    <property type="entry name" value="Proline_DH_dom"/>
</dbReference>
<dbReference type="SUPFAM" id="SSF51730">
    <property type="entry name" value="FAD-linked oxidoreductase"/>
    <property type="match status" value="1"/>
</dbReference>
<dbReference type="EC" id="1.5.5.2" evidence="2 5"/>
<dbReference type="GO" id="GO:0010133">
    <property type="term" value="P:L-proline catabolic process to L-glutamate"/>
    <property type="evidence" value="ECO:0007669"/>
    <property type="project" value="TreeGrafter"/>
</dbReference>
<protein>
    <recommendedName>
        <fullName evidence="2 5">Proline dehydrogenase</fullName>
        <ecNumber evidence="2 5">1.5.5.2</ecNumber>
    </recommendedName>
</protein>
<dbReference type="GO" id="GO:0071949">
    <property type="term" value="F:FAD binding"/>
    <property type="evidence" value="ECO:0007669"/>
    <property type="project" value="TreeGrafter"/>
</dbReference>
<dbReference type="AlphaFoldDB" id="A0A232M3I7"/>
<comment type="cofactor">
    <cofactor evidence="5">
        <name>FAD</name>
        <dbReference type="ChEBI" id="CHEBI:57692"/>
    </cofactor>
</comment>
<dbReference type="PANTHER" id="PTHR13914:SF30">
    <property type="entry name" value="PROLINE DEHYDROGENASE"/>
    <property type="match status" value="1"/>
</dbReference>
<keyword evidence="3 5" id="KW-0560">Oxidoreductase</keyword>
<dbReference type="InterPro" id="IPR029041">
    <property type="entry name" value="FAD-linked_oxidoreductase-like"/>
</dbReference>
<comment type="function">
    <text evidence="5">Converts proline to delta-1-pyrroline-5-carboxylate.</text>
</comment>
<keyword evidence="5" id="KW-0274">FAD</keyword>
<keyword evidence="4 5" id="KW-0642">Proline metabolism</keyword>
<proteinExistence type="inferred from homology"/>